<evidence type="ECO:0000313" key="1">
    <source>
        <dbReference type="EMBL" id="MYY73961.1"/>
    </source>
</evidence>
<evidence type="ECO:0000313" key="2">
    <source>
        <dbReference type="Proteomes" id="UP000470980"/>
    </source>
</evidence>
<feature type="non-terminal residue" evidence="1">
    <location>
        <position position="1"/>
    </location>
</feature>
<protein>
    <submittedName>
        <fullName evidence="1">ABC transporter ATP-binding protein</fullName>
    </submittedName>
</protein>
<proteinExistence type="predicted"/>
<accession>A0ABD6JA37</accession>
<dbReference type="EMBL" id="VSTR01000045">
    <property type="protein sequence ID" value="MYY73961.1"/>
    <property type="molecule type" value="Genomic_DNA"/>
</dbReference>
<dbReference type="Gene3D" id="3.40.50.300">
    <property type="entry name" value="P-loop containing nucleotide triphosphate hydrolases"/>
    <property type="match status" value="1"/>
</dbReference>
<keyword evidence="1" id="KW-0547">Nucleotide-binding</keyword>
<dbReference type="InterPro" id="IPR027417">
    <property type="entry name" value="P-loop_NTPase"/>
</dbReference>
<keyword evidence="1" id="KW-0067">ATP-binding</keyword>
<sequence>SEMDPLGRQHFFSWLVSVEKKTIFIVSNEVDDLCEIADQIWVLKAGELVAAGKPLTVFNHLKPDWQLAEPTVFRLAKLMKWSIPGAADEFPVTNQQLKEAYYAAN</sequence>
<organism evidence="1 2">
    <name type="scientific">Ligilactobacillus salivarius</name>
    <dbReference type="NCBI Taxonomy" id="1624"/>
    <lineage>
        <taxon>Bacteria</taxon>
        <taxon>Bacillati</taxon>
        <taxon>Bacillota</taxon>
        <taxon>Bacilli</taxon>
        <taxon>Lactobacillales</taxon>
        <taxon>Lactobacillaceae</taxon>
        <taxon>Ligilactobacillus</taxon>
    </lineage>
</organism>
<gene>
    <name evidence="1" type="ORF">FYL10_10135</name>
</gene>
<comment type="caution">
    <text evidence="1">The sequence shown here is derived from an EMBL/GenBank/DDBJ whole genome shotgun (WGS) entry which is preliminary data.</text>
</comment>
<name>A0ABD6JA37_9LACO</name>
<dbReference type="AlphaFoldDB" id="A0ABD6JA37"/>
<dbReference type="SUPFAM" id="SSF52540">
    <property type="entry name" value="P-loop containing nucleoside triphosphate hydrolases"/>
    <property type="match status" value="1"/>
</dbReference>
<reference evidence="1 2" key="1">
    <citation type="journal article" date="2020" name="Food Funct.">
        <title>Screening of Lactobacillus salivarius strains from the feces of Chinese populations and the evaluation of their effects against intestinal inflammation in mice.</title>
        <authorList>
            <person name="Zhai Q."/>
            <person name="Shen X."/>
            <person name="Cen S."/>
            <person name="Zhang C."/>
            <person name="Tian F."/>
            <person name="Zhao J."/>
            <person name="Zhang H."/>
            <person name="Xue Y."/>
            <person name="Chen W."/>
        </authorList>
    </citation>
    <scope>NUCLEOTIDE SEQUENCE [LARGE SCALE GENOMIC DNA]</scope>
    <source>
        <strain evidence="1 2">FZJTZ9M6.scaf</strain>
    </source>
</reference>
<dbReference type="GO" id="GO:0005524">
    <property type="term" value="F:ATP binding"/>
    <property type="evidence" value="ECO:0007669"/>
    <property type="project" value="UniProtKB-KW"/>
</dbReference>
<dbReference type="Proteomes" id="UP000470980">
    <property type="component" value="Unassembled WGS sequence"/>
</dbReference>